<dbReference type="PANTHER" id="PTHR14218:SF15">
    <property type="entry name" value="TRIPEPTIDYL-PEPTIDASE 1"/>
    <property type="match status" value="1"/>
</dbReference>
<dbReference type="InterPro" id="IPR030400">
    <property type="entry name" value="Sedolisin_dom"/>
</dbReference>
<protein>
    <submittedName>
        <fullName evidence="3">Peptidase S8/S53 domain-containing protein</fullName>
    </submittedName>
</protein>
<dbReference type="GO" id="GO:0008240">
    <property type="term" value="F:tripeptidyl-peptidase activity"/>
    <property type="evidence" value="ECO:0007669"/>
    <property type="project" value="TreeGrafter"/>
</dbReference>
<name>A0AAD7EG43_9AGAR</name>
<dbReference type="Gene3D" id="3.40.50.200">
    <property type="entry name" value="Peptidase S8/S53 domain"/>
    <property type="match status" value="1"/>
</dbReference>
<dbReference type="InterPro" id="IPR036852">
    <property type="entry name" value="Peptidase_S8/S53_dom_sf"/>
</dbReference>
<dbReference type="AlphaFoldDB" id="A0AAD7EG43"/>
<dbReference type="SUPFAM" id="SSF52743">
    <property type="entry name" value="Subtilisin-like"/>
    <property type="match status" value="1"/>
</dbReference>
<sequence length="191" mass="20243">MRTPNSLLGVSYIVTSGDFGSGFPVGNCASFDASFPATCPFVIAVGETELIVDAVTEAAWVSSDGGFSNIFQRAKYQDAAVEAYFRTVGANTSSLFNVSGCAVPDVSVICQAPFYFDRTLFEFASTTAISASIFASMAALLTNERIAVGMSGLEFLNPLIYQNPGAFNEIATGFNHGCQELGFSGKIGWDR</sequence>
<dbReference type="PANTHER" id="PTHR14218">
    <property type="entry name" value="PROTEASE S8 TRIPEPTIDYL PEPTIDASE I CLN2"/>
    <property type="match status" value="1"/>
</dbReference>
<dbReference type="Proteomes" id="UP001218218">
    <property type="component" value="Unassembled WGS sequence"/>
</dbReference>
<dbReference type="EMBL" id="JARIHO010000049">
    <property type="protein sequence ID" value="KAJ7321968.1"/>
    <property type="molecule type" value="Genomic_DNA"/>
</dbReference>
<reference evidence="3" key="1">
    <citation type="submission" date="2023-03" db="EMBL/GenBank/DDBJ databases">
        <title>Massive genome expansion in bonnet fungi (Mycena s.s.) driven by repeated elements and novel gene families across ecological guilds.</title>
        <authorList>
            <consortium name="Lawrence Berkeley National Laboratory"/>
            <person name="Harder C.B."/>
            <person name="Miyauchi S."/>
            <person name="Viragh M."/>
            <person name="Kuo A."/>
            <person name="Thoen E."/>
            <person name="Andreopoulos B."/>
            <person name="Lu D."/>
            <person name="Skrede I."/>
            <person name="Drula E."/>
            <person name="Henrissat B."/>
            <person name="Morin E."/>
            <person name="Kohler A."/>
            <person name="Barry K."/>
            <person name="LaButti K."/>
            <person name="Morin E."/>
            <person name="Salamov A."/>
            <person name="Lipzen A."/>
            <person name="Mereny Z."/>
            <person name="Hegedus B."/>
            <person name="Baldrian P."/>
            <person name="Stursova M."/>
            <person name="Weitz H."/>
            <person name="Taylor A."/>
            <person name="Grigoriev I.V."/>
            <person name="Nagy L.G."/>
            <person name="Martin F."/>
            <person name="Kauserud H."/>
        </authorList>
    </citation>
    <scope>NUCLEOTIDE SEQUENCE</scope>
    <source>
        <strain evidence="3">CBHHK002</strain>
    </source>
</reference>
<dbReference type="GO" id="GO:0006508">
    <property type="term" value="P:proteolysis"/>
    <property type="evidence" value="ECO:0007669"/>
    <property type="project" value="InterPro"/>
</dbReference>
<accession>A0AAD7EG43</accession>
<organism evidence="3 4">
    <name type="scientific">Mycena albidolilacea</name>
    <dbReference type="NCBI Taxonomy" id="1033008"/>
    <lineage>
        <taxon>Eukaryota</taxon>
        <taxon>Fungi</taxon>
        <taxon>Dikarya</taxon>
        <taxon>Basidiomycota</taxon>
        <taxon>Agaricomycotina</taxon>
        <taxon>Agaricomycetes</taxon>
        <taxon>Agaricomycetidae</taxon>
        <taxon>Agaricales</taxon>
        <taxon>Marasmiineae</taxon>
        <taxon>Mycenaceae</taxon>
        <taxon>Mycena</taxon>
    </lineage>
</organism>
<comment type="caution">
    <text evidence="1">Lacks conserved residue(s) required for the propagation of feature annotation.</text>
</comment>
<comment type="caution">
    <text evidence="3">The sequence shown here is derived from an EMBL/GenBank/DDBJ whole genome shotgun (WGS) entry which is preliminary data.</text>
</comment>
<proteinExistence type="predicted"/>
<dbReference type="PROSITE" id="PS51695">
    <property type="entry name" value="SEDOLISIN"/>
    <property type="match status" value="1"/>
</dbReference>
<feature type="domain" description="Peptidase S53" evidence="2">
    <location>
        <begin position="1"/>
        <end position="191"/>
    </location>
</feature>
<evidence type="ECO:0000313" key="4">
    <source>
        <dbReference type="Proteomes" id="UP001218218"/>
    </source>
</evidence>
<evidence type="ECO:0000259" key="2">
    <source>
        <dbReference type="PROSITE" id="PS51695"/>
    </source>
</evidence>
<dbReference type="GO" id="GO:0004252">
    <property type="term" value="F:serine-type endopeptidase activity"/>
    <property type="evidence" value="ECO:0007669"/>
    <property type="project" value="InterPro"/>
</dbReference>
<evidence type="ECO:0000313" key="3">
    <source>
        <dbReference type="EMBL" id="KAJ7321968.1"/>
    </source>
</evidence>
<dbReference type="InterPro" id="IPR050819">
    <property type="entry name" value="Tripeptidyl-peptidase_I"/>
</dbReference>
<gene>
    <name evidence="3" type="ORF">DFH08DRAFT_969860</name>
</gene>
<evidence type="ECO:0000256" key="1">
    <source>
        <dbReference type="PROSITE-ProRule" id="PRU01032"/>
    </source>
</evidence>
<keyword evidence="4" id="KW-1185">Reference proteome</keyword>